<sequence>MIDRELTQENKAWGNSKYATDFDYLMHDYVLKTLRPLFLGKECAELGCYKGEMTRKLSKEFSSVTAIDIEEKYCDIIKGMGLQNVSVVQSDFSKYQNYNQFSDLLSLHSLEHVEDDLGLLRHIQTHKSSDTRLHIVVPNGTSLSRQIAVNMGFMSEPLAVTEFEEAIGHHRTYNLELLKDLASRAGLKVIKAGGIMPKIFSNSQYDKALQEGIIDRAYLDAAYALSDEIPELCSSIYITCN</sequence>
<dbReference type="Gene3D" id="3.40.50.150">
    <property type="entry name" value="Vaccinia Virus protein VP39"/>
    <property type="match status" value="1"/>
</dbReference>
<evidence type="ECO:0000313" key="1">
    <source>
        <dbReference type="EMBL" id="KKJ76501.1"/>
    </source>
</evidence>
<keyword evidence="2" id="KW-1185">Reference proteome</keyword>
<dbReference type="PANTHER" id="PTHR43861:SF1">
    <property type="entry name" value="TRANS-ACONITATE 2-METHYLTRANSFERASE"/>
    <property type="match status" value="1"/>
</dbReference>
<comment type="caution">
    <text evidence="1">The sequence shown here is derived from an EMBL/GenBank/DDBJ whole genome shotgun (WGS) entry which is preliminary data.</text>
</comment>
<dbReference type="SUPFAM" id="SSF53335">
    <property type="entry name" value="S-adenosyl-L-methionine-dependent methyltransferases"/>
    <property type="match status" value="1"/>
</dbReference>
<gene>
    <name evidence="1" type="ORF">WH95_11820</name>
</gene>
<evidence type="ECO:0008006" key="3">
    <source>
        <dbReference type="Google" id="ProtNLM"/>
    </source>
</evidence>
<organism evidence="1 2">
    <name type="scientific">Kiloniella litopenaei</name>
    <dbReference type="NCBI Taxonomy" id="1549748"/>
    <lineage>
        <taxon>Bacteria</taxon>
        <taxon>Pseudomonadati</taxon>
        <taxon>Pseudomonadota</taxon>
        <taxon>Alphaproteobacteria</taxon>
        <taxon>Rhodospirillales</taxon>
        <taxon>Kiloniellaceae</taxon>
        <taxon>Kiloniella</taxon>
    </lineage>
</organism>
<dbReference type="Proteomes" id="UP000034491">
    <property type="component" value="Unassembled WGS sequence"/>
</dbReference>
<protein>
    <recommendedName>
        <fullName evidence="3">Methyltransferase domain-containing protein</fullName>
    </recommendedName>
</protein>
<dbReference type="AlphaFoldDB" id="A0A0M2R4A0"/>
<dbReference type="PANTHER" id="PTHR43861">
    <property type="entry name" value="TRANS-ACONITATE 2-METHYLTRANSFERASE-RELATED"/>
    <property type="match status" value="1"/>
</dbReference>
<name>A0A0M2R4A0_9PROT</name>
<dbReference type="Pfam" id="PF13489">
    <property type="entry name" value="Methyltransf_23"/>
    <property type="match status" value="1"/>
</dbReference>
<dbReference type="OrthoDB" id="5642573at2"/>
<dbReference type="EMBL" id="LANI01000018">
    <property type="protein sequence ID" value="KKJ76501.1"/>
    <property type="molecule type" value="Genomic_DNA"/>
</dbReference>
<reference evidence="1 2" key="1">
    <citation type="submission" date="2015-03" db="EMBL/GenBank/DDBJ databases">
        <title>Genome sequence of Kiloniella sp. P1-1, isolated from the gut microflora of Pacific white shrimp, Penaeus vannamei.</title>
        <authorList>
            <person name="Shao Z."/>
            <person name="Wang L."/>
            <person name="Li X."/>
        </authorList>
    </citation>
    <scope>NUCLEOTIDE SEQUENCE [LARGE SCALE GENOMIC DNA]</scope>
    <source>
        <strain evidence="1 2">P1-1</strain>
    </source>
</reference>
<dbReference type="STRING" id="1549748.WH95_11820"/>
<dbReference type="InterPro" id="IPR029063">
    <property type="entry name" value="SAM-dependent_MTases_sf"/>
</dbReference>
<accession>A0A0M2R4A0</accession>
<dbReference type="RefSeq" id="WP_046507387.1">
    <property type="nucleotide sequence ID" value="NZ_LANI01000018.1"/>
</dbReference>
<proteinExistence type="predicted"/>
<evidence type="ECO:0000313" key="2">
    <source>
        <dbReference type="Proteomes" id="UP000034491"/>
    </source>
</evidence>